<feature type="transmembrane region" description="Helical" evidence="3">
    <location>
        <begin position="34"/>
        <end position="57"/>
    </location>
</feature>
<keyword evidence="3" id="KW-0812">Transmembrane</keyword>
<dbReference type="Proteomes" id="UP000824280">
    <property type="component" value="Chromosome"/>
</dbReference>
<keyword evidence="3" id="KW-0472">Membrane</keyword>
<dbReference type="EMBL" id="CP081297">
    <property type="protein sequence ID" value="QZD88532.1"/>
    <property type="molecule type" value="Genomic_DNA"/>
</dbReference>
<keyword evidence="2" id="KW-0270">Exopolysaccharide synthesis</keyword>
<sequence length="226" mass="25180">MAPALSDQDLITVASVLAQKPSSEGKLAKRVLDISLATFMLILMLPVMLLTALAVAITSPGPILFKQERVGCRGRSFACLKFRSMRVDAEHRLITLFKERPELLREWECNQKLQRDPRITRLGAFLRISSIDELPQLINVIRGDMSLVGPRPIVPSEVPKYGRHILSYFSVKPGLTGIWQVTGRNDSTYARRVAADVIYARSHSLWLDMKIIALTVPAVLTGRGSC</sequence>
<dbReference type="PANTHER" id="PTHR30576">
    <property type="entry name" value="COLANIC BIOSYNTHESIS UDP-GLUCOSE LIPID CARRIER TRANSFERASE"/>
    <property type="match status" value="1"/>
</dbReference>
<evidence type="ECO:0000256" key="3">
    <source>
        <dbReference type="SAM" id="Phobius"/>
    </source>
</evidence>
<feature type="domain" description="Bacterial sugar transferase" evidence="4">
    <location>
        <begin position="29"/>
        <end position="220"/>
    </location>
</feature>
<dbReference type="GO" id="GO:0016740">
    <property type="term" value="F:transferase activity"/>
    <property type="evidence" value="ECO:0007669"/>
    <property type="project" value="UniProtKB-KW"/>
</dbReference>
<organism evidence="5 6">
    <name type="scientific">Qipengyuania psychrotolerans</name>
    <dbReference type="NCBI Taxonomy" id="2867238"/>
    <lineage>
        <taxon>Bacteria</taxon>
        <taxon>Pseudomonadati</taxon>
        <taxon>Pseudomonadota</taxon>
        <taxon>Alphaproteobacteria</taxon>
        <taxon>Sphingomonadales</taxon>
        <taxon>Erythrobacteraceae</taxon>
        <taxon>Qipengyuania</taxon>
    </lineage>
</organism>
<accession>A0ABX8ZHT3</accession>
<keyword evidence="5" id="KW-0808">Transferase</keyword>
<reference evidence="5 6" key="1">
    <citation type="submission" date="2021-08" db="EMBL/GenBank/DDBJ databases">
        <title>Comparative Genomics Analysis of the Genus Qipengyuania Reveals Extensive Genetic Diversity and Metabolic Versatility, Including the Description of Fifteen Novel Species.</title>
        <authorList>
            <person name="Liu Y."/>
        </authorList>
    </citation>
    <scope>NUCLEOTIDE SEQUENCE [LARGE SCALE GENOMIC DNA]</scope>
    <source>
        <strain evidence="5 6">1XM2-8</strain>
    </source>
</reference>
<evidence type="ECO:0000259" key="4">
    <source>
        <dbReference type="Pfam" id="PF02397"/>
    </source>
</evidence>
<gene>
    <name evidence="5" type="ORF">K3166_10010</name>
</gene>
<name>A0ABX8ZHT3_9SPHN</name>
<dbReference type="InterPro" id="IPR003362">
    <property type="entry name" value="Bact_transf"/>
</dbReference>
<evidence type="ECO:0000313" key="5">
    <source>
        <dbReference type="EMBL" id="QZD88532.1"/>
    </source>
</evidence>
<dbReference type="PANTHER" id="PTHR30576:SF0">
    <property type="entry name" value="UNDECAPRENYL-PHOSPHATE N-ACETYLGALACTOSAMINYL 1-PHOSPHATE TRANSFERASE-RELATED"/>
    <property type="match status" value="1"/>
</dbReference>
<evidence type="ECO:0000313" key="6">
    <source>
        <dbReference type="Proteomes" id="UP000824280"/>
    </source>
</evidence>
<keyword evidence="6" id="KW-1185">Reference proteome</keyword>
<protein>
    <submittedName>
        <fullName evidence="5">Sugar transferase</fullName>
    </submittedName>
</protein>
<evidence type="ECO:0000256" key="2">
    <source>
        <dbReference type="ARBA" id="ARBA00023169"/>
    </source>
</evidence>
<keyword evidence="3" id="KW-1133">Transmembrane helix</keyword>
<dbReference type="Pfam" id="PF02397">
    <property type="entry name" value="Bac_transf"/>
    <property type="match status" value="1"/>
</dbReference>
<proteinExistence type="inferred from homology"/>
<evidence type="ECO:0000256" key="1">
    <source>
        <dbReference type="ARBA" id="ARBA00006464"/>
    </source>
</evidence>
<comment type="similarity">
    <text evidence="1">Belongs to the bacterial sugar transferase family.</text>
</comment>